<keyword evidence="1" id="KW-0677">Repeat</keyword>
<organism evidence="7 8">
    <name type="scientific">Vagococcus carniphilus</name>
    <dbReference type="NCBI Taxonomy" id="218144"/>
    <lineage>
        <taxon>Bacteria</taxon>
        <taxon>Bacillati</taxon>
        <taxon>Bacillota</taxon>
        <taxon>Bacilli</taxon>
        <taxon>Lactobacillales</taxon>
        <taxon>Enterococcaceae</taxon>
        <taxon>Vagococcus</taxon>
    </lineage>
</organism>
<dbReference type="InterPro" id="IPR013196">
    <property type="entry name" value="HTH_11"/>
</dbReference>
<proteinExistence type="predicted"/>
<dbReference type="InterPro" id="IPR002178">
    <property type="entry name" value="PTS_EIIA_type-2_dom"/>
</dbReference>
<protein>
    <submittedName>
        <fullName evidence="7">Uncharacterized protein</fullName>
    </submittedName>
</protein>
<accession>A0A430AMB1</accession>
<dbReference type="CDD" id="cd00211">
    <property type="entry name" value="PTS_IIA_fru"/>
    <property type="match status" value="1"/>
</dbReference>
<dbReference type="Gene3D" id="1.10.10.10">
    <property type="entry name" value="Winged helix-like DNA-binding domain superfamily/Winged helix DNA-binding domain"/>
    <property type="match status" value="1"/>
</dbReference>
<dbReference type="Pfam" id="PF00874">
    <property type="entry name" value="PRD"/>
    <property type="match status" value="2"/>
</dbReference>
<dbReference type="GO" id="GO:0006355">
    <property type="term" value="P:regulation of DNA-templated transcription"/>
    <property type="evidence" value="ECO:0007669"/>
    <property type="project" value="InterPro"/>
</dbReference>
<evidence type="ECO:0000256" key="2">
    <source>
        <dbReference type="ARBA" id="ARBA00023015"/>
    </source>
</evidence>
<dbReference type="InterPro" id="IPR007737">
    <property type="entry name" value="Mga_HTH"/>
</dbReference>
<dbReference type="OrthoDB" id="3175596at2"/>
<evidence type="ECO:0000256" key="1">
    <source>
        <dbReference type="ARBA" id="ARBA00022737"/>
    </source>
</evidence>
<keyword evidence="2" id="KW-0805">Transcription regulation</keyword>
<dbReference type="Proteomes" id="UP000288028">
    <property type="component" value="Unassembled WGS sequence"/>
</dbReference>
<feature type="domain" description="PTS EIIA type-2" evidence="5">
    <location>
        <begin position="472"/>
        <end position="611"/>
    </location>
</feature>
<dbReference type="InterPro" id="IPR036634">
    <property type="entry name" value="PRD_sf"/>
</dbReference>
<name>A0A430AMB1_9ENTE</name>
<feature type="domain" description="PRD" evidence="6">
    <location>
        <begin position="269"/>
        <end position="376"/>
    </location>
</feature>
<evidence type="ECO:0000256" key="4">
    <source>
        <dbReference type="ARBA" id="ARBA00023163"/>
    </source>
</evidence>
<comment type="caution">
    <text evidence="7">The sequence shown here is derived from an EMBL/GenBank/DDBJ whole genome shotgun (WGS) entry which is preliminary data.</text>
</comment>
<dbReference type="PROSITE" id="PS51094">
    <property type="entry name" value="PTS_EIIA_TYPE_2"/>
    <property type="match status" value="1"/>
</dbReference>
<dbReference type="InterPro" id="IPR036388">
    <property type="entry name" value="WH-like_DNA-bd_sf"/>
</dbReference>
<gene>
    <name evidence="7" type="ORF">CBF28_14995</name>
</gene>
<dbReference type="PANTHER" id="PTHR30185">
    <property type="entry name" value="CRYPTIC BETA-GLUCOSIDE BGL OPERON ANTITERMINATOR"/>
    <property type="match status" value="1"/>
</dbReference>
<evidence type="ECO:0000313" key="7">
    <source>
        <dbReference type="EMBL" id="RSU09290.1"/>
    </source>
</evidence>
<evidence type="ECO:0000256" key="3">
    <source>
        <dbReference type="ARBA" id="ARBA00023159"/>
    </source>
</evidence>
<sequence length="617" mass="72097">MNISDRQMKIIKLLENSQGNRSSEDLAEELKVSSKTIKNDIKVLKSFFGDEIIEAKPGIGYQLNKSLINLEKIEYKNEDFEILNILINQPTIDLYELADKVYISEATLLRKVALMNELIEKEYDFLGIERKNNLLYIKGEENKRKIFNLFLNKELDSHTLDLSKYQFYFKNCDIKQLTQIIFDFHQTIHLNLNDFSTVSFVLHMAVLIERINKKQFLNQFEEIKLDEKSYDLARQLIKELKKELSIDIPNEEIYYVAKLYSTKVVDSSIDQNEMIELVEAIVTSIDKNYFIQFNENEEFKNFLNLHLISLYTRAKENKFLPNPLTEELKLKYPFIYTVTVYATSIIQKSWNLTIPDSEIGYIALHFLSAYKSMKNKDSKKVVLISSLGKGGMLLVERQLNLISSFSFQIVSHQSIFDKSGIPENVDLVLSTVKLAKENLPHVYYFNQMLTAEDLKQIEKIVSTKKELSIFDKYFHKDLFFSQCSFSNKEEVITFLCKKLEKQGFCQEDYLQKVLDREEISSTSYGNYYAIPHAIKREATENAIAVCSLKKPIYWGTHKVKIIFLLSLKTERDESFEALFDQLFYLLEKKEIIKKLAGQESYEGFMALCNEVYSEKSL</sequence>
<evidence type="ECO:0000313" key="8">
    <source>
        <dbReference type="Proteomes" id="UP000288028"/>
    </source>
</evidence>
<dbReference type="Gene3D" id="3.40.930.10">
    <property type="entry name" value="Mannitol-specific EII, Chain A"/>
    <property type="match status" value="1"/>
</dbReference>
<dbReference type="SUPFAM" id="SSF46785">
    <property type="entry name" value="Winged helix' DNA-binding domain"/>
    <property type="match status" value="1"/>
</dbReference>
<dbReference type="SUPFAM" id="SSF63520">
    <property type="entry name" value="PTS-regulatory domain, PRD"/>
    <property type="match status" value="2"/>
</dbReference>
<evidence type="ECO:0000259" key="6">
    <source>
        <dbReference type="PROSITE" id="PS51372"/>
    </source>
</evidence>
<dbReference type="Pfam" id="PF05043">
    <property type="entry name" value="Mga"/>
    <property type="match status" value="1"/>
</dbReference>
<dbReference type="GeneID" id="95581574"/>
<keyword evidence="4" id="KW-0804">Transcription</keyword>
<dbReference type="PANTHER" id="PTHR30185:SF12">
    <property type="entry name" value="TRANSCRIPTIONAL REGULATOR MANR"/>
    <property type="match status" value="1"/>
</dbReference>
<dbReference type="SUPFAM" id="SSF55804">
    <property type="entry name" value="Phoshotransferase/anion transport protein"/>
    <property type="match status" value="1"/>
</dbReference>
<dbReference type="PROSITE" id="PS51372">
    <property type="entry name" value="PRD_2"/>
    <property type="match status" value="1"/>
</dbReference>
<dbReference type="InterPro" id="IPR011608">
    <property type="entry name" value="PRD"/>
</dbReference>
<evidence type="ECO:0000259" key="5">
    <source>
        <dbReference type="PROSITE" id="PS51094"/>
    </source>
</evidence>
<dbReference type="InterPro" id="IPR016152">
    <property type="entry name" value="PTrfase/Anion_transptr"/>
</dbReference>
<keyword evidence="8" id="KW-1185">Reference proteome</keyword>
<dbReference type="Pfam" id="PF00359">
    <property type="entry name" value="PTS_EIIA_2"/>
    <property type="match status" value="1"/>
</dbReference>
<reference evidence="7 8" key="1">
    <citation type="submission" date="2017-05" db="EMBL/GenBank/DDBJ databases">
        <title>Vagococcus spp. assemblies.</title>
        <authorList>
            <person name="Gulvik C.A."/>
        </authorList>
    </citation>
    <scope>NUCLEOTIDE SEQUENCE [LARGE SCALE GENOMIC DNA]</scope>
    <source>
        <strain evidence="7 8">SS1714</strain>
    </source>
</reference>
<dbReference type="InterPro" id="IPR050661">
    <property type="entry name" value="BglG_antiterminators"/>
</dbReference>
<dbReference type="RefSeq" id="WP_126796626.1">
    <property type="nucleotide sequence ID" value="NZ_CP060720.1"/>
</dbReference>
<dbReference type="EMBL" id="NGKB01000027">
    <property type="protein sequence ID" value="RSU09290.1"/>
    <property type="molecule type" value="Genomic_DNA"/>
</dbReference>
<dbReference type="AlphaFoldDB" id="A0A430AMB1"/>
<dbReference type="Pfam" id="PF08279">
    <property type="entry name" value="HTH_11"/>
    <property type="match status" value="1"/>
</dbReference>
<keyword evidence="3" id="KW-0010">Activator</keyword>
<dbReference type="Gene3D" id="1.10.1790.10">
    <property type="entry name" value="PRD domain"/>
    <property type="match status" value="2"/>
</dbReference>
<dbReference type="InterPro" id="IPR036390">
    <property type="entry name" value="WH_DNA-bd_sf"/>
</dbReference>